<gene>
    <name evidence="3" type="ORF">EBB45_17270</name>
</gene>
<dbReference type="Pfam" id="PF02698">
    <property type="entry name" value="DUF218"/>
    <property type="match status" value="1"/>
</dbReference>
<dbReference type="PANTHER" id="PTHR30336:SF20">
    <property type="entry name" value="DUF218 DOMAIN-CONTAINING PROTEIN"/>
    <property type="match status" value="1"/>
</dbReference>
<keyword evidence="1" id="KW-0812">Transmembrane</keyword>
<protein>
    <submittedName>
        <fullName evidence="3">YdcF family protein</fullName>
    </submittedName>
</protein>
<evidence type="ECO:0000313" key="4">
    <source>
        <dbReference type="Proteomes" id="UP000274033"/>
    </source>
</evidence>
<dbReference type="Proteomes" id="UP000274033">
    <property type="component" value="Unassembled WGS sequence"/>
</dbReference>
<name>A0A3N9UL95_9BACI</name>
<comment type="caution">
    <text evidence="3">The sequence shown here is derived from an EMBL/GenBank/DDBJ whole genome shotgun (WGS) entry which is preliminary data.</text>
</comment>
<keyword evidence="1" id="KW-0472">Membrane</keyword>
<proteinExistence type="predicted"/>
<dbReference type="EMBL" id="RRCT01000023">
    <property type="protein sequence ID" value="RQW73302.1"/>
    <property type="molecule type" value="Genomic_DNA"/>
</dbReference>
<feature type="domain" description="DUF218" evidence="2">
    <location>
        <begin position="63"/>
        <end position="194"/>
    </location>
</feature>
<keyword evidence="4" id="KW-1185">Reference proteome</keyword>
<dbReference type="Gene3D" id="3.40.50.620">
    <property type="entry name" value="HUPs"/>
    <property type="match status" value="1"/>
</dbReference>
<dbReference type="PANTHER" id="PTHR30336">
    <property type="entry name" value="INNER MEMBRANE PROTEIN, PROBABLE PERMEASE"/>
    <property type="match status" value="1"/>
</dbReference>
<dbReference type="GO" id="GO:0005886">
    <property type="term" value="C:plasma membrane"/>
    <property type="evidence" value="ECO:0007669"/>
    <property type="project" value="TreeGrafter"/>
</dbReference>
<sequence>MVKFIVGTVYLSLMSQLHKKDGRHSMKSKKNVLMLIILIICIFAMLYISRGYLVVDEAPKQADVIIVLSGDEGRLAKGAQLYNEGYADYVLLTKANEEFITKEEAINFGIPESQIILEEEATSTYTNATYAKLLLEEHQFNSSIVVSSDYHMRRTKLSFERVFKGSDMELTYVAAPLHGEVGEISIQTAIKEYIKLVGYTLGMYRFIDLED</sequence>
<dbReference type="CDD" id="cd06259">
    <property type="entry name" value="YdcF-like"/>
    <property type="match status" value="1"/>
</dbReference>
<feature type="transmembrane region" description="Helical" evidence="1">
    <location>
        <begin position="32"/>
        <end position="53"/>
    </location>
</feature>
<evidence type="ECO:0000256" key="1">
    <source>
        <dbReference type="SAM" id="Phobius"/>
    </source>
</evidence>
<dbReference type="InterPro" id="IPR014729">
    <property type="entry name" value="Rossmann-like_a/b/a_fold"/>
</dbReference>
<dbReference type="InterPro" id="IPR003848">
    <property type="entry name" value="DUF218"/>
</dbReference>
<dbReference type="AlphaFoldDB" id="A0A3N9UL95"/>
<evidence type="ECO:0000313" key="3">
    <source>
        <dbReference type="EMBL" id="RQW73302.1"/>
    </source>
</evidence>
<dbReference type="InterPro" id="IPR051599">
    <property type="entry name" value="Cell_Envelope_Assoc"/>
</dbReference>
<keyword evidence="1" id="KW-1133">Transmembrane helix</keyword>
<accession>A0A3N9UL95</accession>
<dbReference type="RefSeq" id="WP_124766596.1">
    <property type="nucleotide sequence ID" value="NZ_JAFBDY010000021.1"/>
</dbReference>
<organism evidence="3 4">
    <name type="scientific">Lysinibacillus composti</name>
    <dbReference type="NCBI Taxonomy" id="720633"/>
    <lineage>
        <taxon>Bacteria</taxon>
        <taxon>Bacillati</taxon>
        <taxon>Bacillota</taxon>
        <taxon>Bacilli</taxon>
        <taxon>Bacillales</taxon>
        <taxon>Bacillaceae</taxon>
        <taxon>Lysinibacillus</taxon>
    </lineage>
</organism>
<evidence type="ECO:0000259" key="2">
    <source>
        <dbReference type="Pfam" id="PF02698"/>
    </source>
</evidence>
<reference evidence="3 4" key="1">
    <citation type="journal article" date="2013" name="J. Microbiol.">
        <title>Lysinibacillus chungkukjangi sp. nov., isolated from Chungkukjang, Korean fermented soybean food.</title>
        <authorList>
            <person name="Kim S.J."/>
            <person name="Jang Y.H."/>
            <person name="Hamada M."/>
            <person name="Ahn J.H."/>
            <person name="Weon H.Y."/>
            <person name="Suzuki K."/>
            <person name="Whang K.S."/>
            <person name="Kwon S.W."/>
        </authorList>
    </citation>
    <scope>NUCLEOTIDE SEQUENCE [LARGE SCALE GENOMIC DNA]</scope>
    <source>
        <strain evidence="3 4">MCCC 1A12701</strain>
    </source>
</reference>